<name>A0A9Q1ELV1_SYNKA</name>
<protein>
    <submittedName>
        <fullName evidence="1">Uncharacterized protein</fullName>
    </submittedName>
</protein>
<proteinExistence type="predicted"/>
<keyword evidence="2" id="KW-1185">Reference proteome</keyword>
<evidence type="ECO:0000313" key="1">
    <source>
        <dbReference type="EMBL" id="KAJ8341166.1"/>
    </source>
</evidence>
<dbReference type="EMBL" id="JAINUF010000015">
    <property type="protein sequence ID" value="KAJ8341166.1"/>
    <property type="molecule type" value="Genomic_DNA"/>
</dbReference>
<comment type="caution">
    <text evidence="1">The sequence shown here is derived from an EMBL/GenBank/DDBJ whole genome shotgun (WGS) entry which is preliminary data.</text>
</comment>
<organism evidence="1 2">
    <name type="scientific">Synaphobranchus kaupii</name>
    <name type="common">Kaup's arrowtooth eel</name>
    <dbReference type="NCBI Taxonomy" id="118154"/>
    <lineage>
        <taxon>Eukaryota</taxon>
        <taxon>Metazoa</taxon>
        <taxon>Chordata</taxon>
        <taxon>Craniata</taxon>
        <taxon>Vertebrata</taxon>
        <taxon>Euteleostomi</taxon>
        <taxon>Actinopterygii</taxon>
        <taxon>Neopterygii</taxon>
        <taxon>Teleostei</taxon>
        <taxon>Anguilliformes</taxon>
        <taxon>Synaphobranchidae</taxon>
        <taxon>Synaphobranchus</taxon>
    </lineage>
</organism>
<accession>A0A9Q1ELV1</accession>
<reference evidence="1" key="1">
    <citation type="journal article" date="2023" name="Science">
        <title>Genome structures resolve the early diversification of teleost fishes.</title>
        <authorList>
            <person name="Parey E."/>
            <person name="Louis A."/>
            <person name="Montfort J."/>
            <person name="Bouchez O."/>
            <person name="Roques C."/>
            <person name="Iampietro C."/>
            <person name="Lluch J."/>
            <person name="Castinel A."/>
            <person name="Donnadieu C."/>
            <person name="Desvignes T."/>
            <person name="Floi Bucao C."/>
            <person name="Jouanno E."/>
            <person name="Wen M."/>
            <person name="Mejri S."/>
            <person name="Dirks R."/>
            <person name="Jansen H."/>
            <person name="Henkel C."/>
            <person name="Chen W.J."/>
            <person name="Zahm M."/>
            <person name="Cabau C."/>
            <person name="Klopp C."/>
            <person name="Thompson A.W."/>
            <person name="Robinson-Rechavi M."/>
            <person name="Braasch I."/>
            <person name="Lecointre G."/>
            <person name="Bobe J."/>
            <person name="Postlethwait J.H."/>
            <person name="Berthelot C."/>
            <person name="Roest Crollius H."/>
            <person name="Guiguen Y."/>
        </authorList>
    </citation>
    <scope>NUCLEOTIDE SEQUENCE</scope>
    <source>
        <strain evidence="1">WJC10195</strain>
    </source>
</reference>
<gene>
    <name evidence="1" type="ORF">SKAU_G00334570</name>
</gene>
<evidence type="ECO:0000313" key="2">
    <source>
        <dbReference type="Proteomes" id="UP001152622"/>
    </source>
</evidence>
<sequence>MAPRPAMFKLSGNQGTKEKEVFRREIQRVLAEYIWFSIMTAKWQSGVIDGRTERSPGVPSFEVDLRRDWRVPRAGTLDWLAAIRERNGIRRAVVVLLLRVRGRLGEPARPVPFAGAAHTQEIPLPGRLKRSPSRVIWLRLKRHACRVVPHAGEPALHTVLV</sequence>
<dbReference type="Proteomes" id="UP001152622">
    <property type="component" value="Chromosome 15"/>
</dbReference>
<dbReference type="AlphaFoldDB" id="A0A9Q1ELV1"/>